<protein>
    <submittedName>
        <fullName evidence="1">Uncharacterized protein</fullName>
    </submittedName>
</protein>
<name>A0A3M7QK35_BRAPC</name>
<accession>A0A3M7QK35</accession>
<proteinExistence type="predicted"/>
<comment type="caution">
    <text evidence="1">The sequence shown here is derived from an EMBL/GenBank/DDBJ whole genome shotgun (WGS) entry which is preliminary data.</text>
</comment>
<evidence type="ECO:0000313" key="1">
    <source>
        <dbReference type="EMBL" id="RNA11381.1"/>
    </source>
</evidence>
<keyword evidence="2" id="KW-1185">Reference proteome</keyword>
<dbReference type="Proteomes" id="UP000276133">
    <property type="component" value="Unassembled WGS sequence"/>
</dbReference>
<evidence type="ECO:0000313" key="2">
    <source>
        <dbReference type="Proteomes" id="UP000276133"/>
    </source>
</evidence>
<dbReference type="AlphaFoldDB" id="A0A3M7QK35"/>
<sequence>MRAYISISQIIEAILLTFKICWVLKQKTEIYPSFDPTKTLWLFFRILIDSIVPRLFLLLVQWQNSKLKCLIELNRESNTKTGRKSLSKINVLDRLTFGNNKKIWKFGKTNLSKYTFSGKSLTPCKTNQVLSVFFDSRVLSSRRKSSDAKFHFFHKNVFLMLNCIYCQRRHKNLKQSWAARNNLIKVTITCVHMSLTKL</sequence>
<dbReference type="EMBL" id="REGN01005973">
    <property type="protein sequence ID" value="RNA11381.1"/>
    <property type="molecule type" value="Genomic_DNA"/>
</dbReference>
<gene>
    <name evidence="1" type="ORF">BpHYR1_040910</name>
</gene>
<organism evidence="1 2">
    <name type="scientific">Brachionus plicatilis</name>
    <name type="common">Marine rotifer</name>
    <name type="synonym">Brachionus muelleri</name>
    <dbReference type="NCBI Taxonomy" id="10195"/>
    <lineage>
        <taxon>Eukaryota</taxon>
        <taxon>Metazoa</taxon>
        <taxon>Spiralia</taxon>
        <taxon>Gnathifera</taxon>
        <taxon>Rotifera</taxon>
        <taxon>Eurotatoria</taxon>
        <taxon>Monogononta</taxon>
        <taxon>Pseudotrocha</taxon>
        <taxon>Ploima</taxon>
        <taxon>Brachionidae</taxon>
        <taxon>Brachionus</taxon>
    </lineage>
</organism>
<reference evidence="1 2" key="1">
    <citation type="journal article" date="2018" name="Sci. Rep.">
        <title>Genomic signatures of local adaptation to the degree of environmental predictability in rotifers.</title>
        <authorList>
            <person name="Franch-Gras L."/>
            <person name="Hahn C."/>
            <person name="Garcia-Roger E.M."/>
            <person name="Carmona M.J."/>
            <person name="Serra M."/>
            <person name="Gomez A."/>
        </authorList>
    </citation>
    <scope>NUCLEOTIDE SEQUENCE [LARGE SCALE GENOMIC DNA]</scope>
    <source>
        <strain evidence="1">HYR1</strain>
    </source>
</reference>